<evidence type="ECO:0000256" key="5">
    <source>
        <dbReference type="ARBA" id="ARBA00022490"/>
    </source>
</evidence>
<dbReference type="GO" id="GO:0005634">
    <property type="term" value="C:nucleus"/>
    <property type="evidence" value="ECO:0007669"/>
    <property type="project" value="UniProtKB-SubCell"/>
</dbReference>
<evidence type="ECO:0000256" key="6">
    <source>
        <dbReference type="ARBA" id="ARBA00022553"/>
    </source>
</evidence>
<evidence type="ECO:0000256" key="7">
    <source>
        <dbReference type="ARBA" id="ARBA00023136"/>
    </source>
</evidence>
<evidence type="ECO:0000256" key="1">
    <source>
        <dbReference type="ARBA" id="ARBA00004123"/>
    </source>
</evidence>
<dbReference type="PANTHER" id="PTHR15129:SF1">
    <property type="entry name" value="SRC KINASE-ASSOCIATED PHOSPHOPROTEIN 1"/>
    <property type="match status" value="1"/>
</dbReference>
<keyword evidence="8" id="KW-0539">Nucleus</keyword>
<dbReference type="GO" id="GO:0005886">
    <property type="term" value="C:plasma membrane"/>
    <property type="evidence" value="ECO:0007669"/>
    <property type="project" value="UniProtKB-SubCell"/>
</dbReference>
<dbReference type="GO" id="GO:0005737">
    <property type="term" value="C:cytoplasm"/>
    <property type="evidence" value="ECO:0007669"/>
    <property type="project" value="UniProtKB-SubCell"/>
</dbReference>
<sequence length="236" mass="26845">MQAAGLPEEIRWLLEDAEEFLAEGLRNENLSAVARDHRDHILRGFQQIKARYYWDFQPQGGDFGQDSSDDNHSGTLGLSLTSDAQFLSDYQDEDLSSLTIPYEEDEEEEEKEETYDDIDGFDSPSSGSQCRPTILPGSVGIKEPTEEKEEEDIYEVLPGKSALWRIFNIDGSANPPFWDGSHTSPHCLYRESHVSETFLPEYNLDGLPNREKSVCNAYQVNKKCFFVIKIMYGSSH</sequence>
<keyword evidence="4" id="KW-1003">Cell membrane</keyword>
<reference evidence="10" key="3">
    <citation type="submission" date="2025-09" db="UniProtKB">
        <authorList>
            <consortium name="Ensembl"/>
        </authorList>
    </citation>
    <scope>IDENTIFICATION</scope>
</reference>
<dbReference type="Proteomes" id="UP000028761">
    <property type="component" value="Chromosome 17"/>
</dbReference>
<gene>
    <name evidence="10" type="primary">SKAP1</name>
</gene>
<dbReference type="GeneTree" id="ENSGT00390000017856"/>
<evidence type="ECO:0000256" key="4">
    <source>
        <dbReference type="ARBA" id="ARBA00022475"/>
    </source>
</evidence>
<comment type="subcellular location">
    <subcellularLocation>
        <location evidence="2">Cell membrane</location>
    </subcellularLocation>
    <subcellularLocation>
        <location evidence="3">Cytoplasm</location>
    </subcellularLocation>
    <subcellularLocation>
        <location evidence="1">Nucleus</location>
    </subcellularLocation>
</comment>
<evidence type="ECO:0000256" key="2">
    <source>
        <dbReference type="ARBA" id="ARBA00004236"/>
    </source>
</evidence>
<feature type="region of interest" description="Disordered" evidence="9">
    <location>
        <begin position="98"/>
        <end position="147"/>
    </location>
</feature>
<dbReference type="SUPFAM" id="SSF50729">
    <property type="entry name" value="PH domain-like"/>
    <property type="match status" value="1"/>
</dbReference>
<evidence type="ECO:0000256" key="8">
    <source>
        <dbReference type="ARBA" id="ARBA00023242"/>
    </source>
</evidence>
<dbReference type="InterPro" id="IPR037781">
    <property type="entry name" value="SKAP_fam"/>
</dbReference>
<evidence type="ECO:0000313" key="11">
    <source>
        <dbReference type="Proteomes" id="UP000028761"/>
    </source>
</evidence>
<keyword evidence="11" id="KW-1185">Reference proteome</keyword>
<name>A0A8I5NMI8_PAPAN</name>
<keyword evidence="6" id="KW-0597">Phosphoprotein</keyword>
<proteinExistence type="predicted"/>
<evidence type="ECO:0000256" key="9">
    <source>
        <dbReference type="SAM" id="MobiDB-lite"/>
    </source>
</evidence>
<accession>A0A8I5NMI8</accession>
<evidence type="ECO:0000256" key="3">
    <source>
        <dbReference type="ARBA" id="ARBA00004496"/>
    </source>
</evidence>
<dbReference type="AlphaFoldDB" id="A0A8I5NMI8"/>
<evidence type="ECO:0000313" key="10">
    <source>
        <dbReference type="Ensembl" id="ENSPANP00000059580.1"/>
    </source>
</evidence>
<keyword evidence="7" id="KW-0472">Membrane</keyword>
<reference evidence="10 11" key="1">
    <citation type="submission" date="2012-03" db="EMBL/GenBank/DDBJ databases">
        <title>Whole Genome Assembly of Papio anubis.</title>
        <authorList>
            <person name="Liu Y.L."/>
            <person name="Abraham K.A."/>
            <person name="Akbar H.A."/>
            <person name="Ali S.A."/>
            <person name="Anosike U.A."/>
            <person name="Aqrawi P.A."/>
            <person name="Arias F.A."/>
            <person name="Attaway T.A."/>
            <person name="Awwad R.A."/>
            <person name="Babu C.B."/>
            <person name="Bandaranaike D.B."/>
            <person name="Battles P.B."/>
            <person name="Bell A.B."/>
            <person name="Beltran B.B."/>
            <person name="Berhane-Mersha D.B."/>
            <person name="Bess C.B."/>
            <person name="Bickham C.B."/>
            <person name="Bolden T.B."/>
            <person name="Carter K.C."/>
            <person name="Chau D.C."/>
            <person name="Chavez A.C."/>
            <person name="Clerc-Blankenburg K.C."/>
            <person name="Coyle M.C."/>
            <person name="Dao M.D."/>
            <person name="Davila M.L.D."/>
            <person name="Davy-Carroll L.D."/>
            <person name="Denson S.D."/>
            <person name="Dinh H.D."/>
            <person name="Fernandez S.F."/>
            <person name="Fernando P.F."/>
            <person name="Forbes L.F."/>
            <person name="Francis C.F."/>
            <person name="Francisco L.F."/>
            <person name="Fu Q.F."/>
            <person name="Garcia-Iii R.G."/>
            <person name="Garrett T.G."/>
            <person name="Gross S.G."/>
            <person name="Gubbala S.G."/>
            <person name="Hirani K.H."/>
            <person name="Hogues M.H."/>
            <person name="Hollins B.H."/>
            <person name="Jackson L.J."/>
            <person name="Javaid M.J."/>
            <person name="Jhangiani S.J."/>
            <person name="Johnson A.J."/>
            <person name="Johnson B.J."/>
            <person name="Jones J.J."/>
            <person name="Joshi V.J."/>
            <person name="Kalu J.K."/>
            <person name="Khan N.K."/>
            <person name="Korchina V.K."/>
            <person name="Kovar C.K."/>
            <person name="Lago L.L."/>
            <person name="Lara F.L."/>
            <person name="Le T.-K.L."/>
            <person name="Lee S.L."/>
            <person name="Legall-Iii F.L."/>
            <person name="Lemon S.L."/>
            <person name="Liu J.L."/>
            <person name="Liu Y.-S.L."/>
            <person name="Liyanage D.L."/>
            <person name="Lopez J.L."/>
            <person name="Lorensuhewa L.L."/>
            <person name="Mata R.M."/>
            <person name="Mathew T.M."/>
            <person name="Mercado C.M."/>
            <person name="Mercado I.M."/>
            <person name="Morales K.M."/>
            <person name="Morgan M.M."/>
            <person name="Munidasa M.M."/>
            <person name="Ngo D.N."/>
            <person name="Nguyen L.N."/>
            <person name="Nguyen T.N."/>
            <person name="Nguyen N.N."/>
            <person name="Obregon M.O."/>
            <person name="Okwuonu G.O."/>
            <person name="Ongeri F.O."/>
            <person name="Onwere C.O."/>
            <person name="Osifeso I.O."/>
            <person name="Parra A.P."/>
            <person name="Patil S.P."/>
            <person name="Perez A.P."/>
            <person name="Perez Y.P."/>
            <person name="Pham C.P."/>
            <person name="Pu L.-L.P."/>
            <person name="Puazo M.P."/>
            <person name="Quiroz J.Q."/>
            <person name="Rouhana J.R."/>
            <person name="Ruiz M.R."/>
            <person name="Ruiz S.-J.R."/>
            <person name="Saada N.S."/>
            <person name="Santibanez J.S."/>
            <person name="Scheel M.S."/>
            <person name="Schneider B.S."/>
            <person name="Simmons D.S."/>
            <person name="Sisson I.S."/>
            <person name="Tang L.-Y.T."/>
            <person name="Thornton R.T."/>
            <person name="Tisius J.T."/>
            <person name="Toledanes G.T."/>
            <person name="Trejos Z.T."/>
            <person name="Usmani K.U."/>
            <person name="Varghese R.V."/>
            <person name="Vattathil S.V."/>
            <person name="Vee V.V."/>
            <person name="Walker D.W."/>
            <person name="Weissenberger G.W."/>
            <person name="White C.W."/>
            <person name="Williams A.W."/>
            <person name="Woodworth J.W."/>
            <person name="Wright R.W."/>
            <person name="Zhu Y.Z."/>
            <person name="Han Y.H."/>
            <person name="Newsham I.N."/>
            <person name="Nazareth L.N."/>
            <person name="Worley K.W."/>
            <person name="Muzny D.M."/>
            <person name="Rogers J.R."/>
            <person name="Gibbs R.G."/>
        </authorList>
    </citation>
    <scope>NUCLEOTIDE SEQUENCE [LARGE SCALE GENOMIC DNA]</scope>
</reference>
<keyword evidence="5" id="KW-0963">Cytoplasm</keyword>
<dbReference type="PANTHER" id="PTHR15129">
    <property type="entry name" value="SRC-ASSOCIATED ADAPTOR PROTEIN"/>
    <property type="match status" value="1"/>
</dbReference>
<feature type="compositionally biased region" description="Acidic residues" evidence="9">
    <location>
        <begin position="102"/>
        <end position="120"/>
    </location>
</feature>
<dbReference type="Gene3D" id="6.10.250.220">
    <property type="match status" value="1"/>
</dbReference>
<reference evidence="10" key="2">
    <citation type="submission" date="2025-08" db="UniProtKB">
        <authorList>
            <consortium name="Ensembl"/>
        </authorList>
    </citation>
    <scope>IDENTIFICATION</scope>
</reference>
<organism evidence="10 11">
    <name type="scientific">Papio anubis</name>
    <name type="common">Olive baboon</name>
    <dbReference type="NCBI Taxonomy" id="9555"/>
    <lineage>
        <taxon>Eukaryota</taxon>
        <taxon>Metazoa</taxon>
        <taxon>Chordata</taxon>
        <taxon>Craniata</taxon>
        <taxon>Vertebrata</taxon>
        <taxon>Euteleostomi</taxon>
        <taxon>Mammalia</taxon>
        <taxon>Eutheria</taxon>
        <taxon>Euarchontoglires</taxon>
        <taxon>Primates</taxon>
        <taxon>Haplorrhini</taxon>
        <taxon>Catarrhini</taxon>
        <taxon>Cercopithecidae</taxon>
        <taxon>Cercopithecinae</taxon>
        <taxon>Papio</taxon>
    </lineage>
</organism>
<protein>
    <submittedName>
        <fullName evidence="10">Src kinase associated phosphoprotein 1</fullName>
    </submittedName>
</protein>
<dbReference type="Ensembl" id="ENSPANT00000063562.1">
    <property type="protein sequence ID" value="ENSPANP00000059580.1"/>
    <property type="gene ID" value="ENSPANG00000022897.3"/>
</dbReference>